<dbReference type="Proteomes" id="UP001500279">
    <property type="component" value="Unassembled WGS sequence"/>
</dbReference>
<keyword evidence="3 6" id="KW-0812">Transmembrane</keyword>
<evidence type="ECO:0000256" key="2">
    <source>
        <dbReference type="ARBA" id="ARBA00022475"/>
    </source>
</evidence>
<protein>
    <submittedName>
        <fullName evidence="7">LysE family translocator</fullName>
    </submittedName>
</protein>
<dbReference type="Pfam" id="PF01810">
    <property type="entry name" value="LysE"/>
    <property type="match status" value="1"/>
</dbReference>
<evidence type="ECO:0000256" key="1">
    <source>
        <dbReference type="ARBA" id="ARBA00004651"/>
    </source>
</evidence>
<feature type="transmembrane region" description="Helical" evidence="6">
    <location>
        <begin position="161"/>
        <end position="185"/>
    </location>
</feature>
<accession>A0ABN1KE78</accession>
<feature type="transmembrane region" description="Helical" evidence="6">
    <location>
        <begin position="128"/>
        <end position="149"/>
    </location>
</feature>
<dbReference type="RefSeq" id="WP_231013090.1">
    <property type="nucleotide sequence ID" value="NZ_BAAAEW010000037.1"/>
</dbReference>
<evidence type="ECO:0000256" key="5">
    <source>
        <dbReference type="ARBA" id="ARBA00023136"/>
    </source>
</evidence>
<dbReference type="InterPro" id="IPR001123">
    <property type="entry name" value="LeuE-type"/>
</dbReference>
<comment type="subcellular location">
    <subcellularLocation>
        <location evidence="1">Cell membrane</location>
        <topology evidence="1">Multi-pass membrane protein</topology>
    </subcellularLocation>
</comment>
<keyword evidence="5 6" id="KW-0472">Membrane</keyword>
<feature type="transmembrane region" description="Helical" evidence="6">
    <location>
        <begin position="197"/>
        <end position="215"/>
    </location>
</feature>
<comment type="caution">
    <text evidence="7">The sequence shown here is derived from an EMBL/GenBank/DDBJ whole genome shotgun (WGS) entry which is preliminary data.</text>
</comment>
<dbReference type="PIRSF" id="PIRSF006324">
    <property type="entry name" value="LeuE"/>
    <property type="match status" value="1"/>
</dbReference>
<organism evidence="7 8">
    <name type="scientific">Ideonella azotifigens</name>
    <dbReference type="NCBI Taxonomy" id="513160"/>
    <lineage>
        <taxon>Bacteria</taxon>
        <taxon>Pseudomonadati</taxon>
        <taxon>Pseudomonadota</taxon>
        <taxon>Betaproteobacteria</taxon>
        <taxon>Burkholderiales</taxon>
        <taxon>Sphaerotilaceae</taxon>
        <taxon>Ideonella</taxon>
    </lineage>
</organism>
<evidence type="ECO:0000256" key="3">
    <source>
        <dbReference type="ARBA" id="ARBA00022692"/>
    </source>
</evidence>
<reference evidence="7 8" key="1">
    <citation type="journal article" date="2019" name="Int. J. Syst. Evol. Microbiol.">
        <title>The Global Catalogue of Microorganisms (GCM) 10K type strain sequencing project: providing services to taxonomists for standard genome sequencing and annotation.</title>
        <authorList>
            <consortium name="The Broad Institute Genomics Platform"/>
            <consortium name="The Broad Institute Genome Sequencing Center for Infectious Disease"/>
            <person name="Wu L."/>
            <person name="Ma J."/>
        </authorList>
    </citation>
    <scope>NUCLEOTIDE SEQUENCE [LARGE SCALE GENOMIC DNA]</scope>
    <source>
        <strain evidence="7 8">JCM 15503</strain>
    </source>
</reference>
<dbReference type="PANTHER" id="PTHR30086">
    <property type="entry name" value="ARGININE EXPORTER PROTEIN ARGO"/>
    <property type="match status" value="1"/>
</dbReference>
<gene>
    <name evidence="7" type="ORF">GCM10009107_49520</name>
</gene>
<dbReference type="EMBL" id="BAAAEW010000037">
    <property type="protein sequence ID" value="GAA0763804.1"/>
    <property type="molecule type" value="Genomic_DNA"/>
</dbReference>
<evidence type="ECO:0000313" key="8">
    <source>
        <dbReference type="Proteomes" id="UP001500279"/>
    </source>
</evidence>
<name>A0ABN1KE78_9BURK</name>
<keyword evidence="2" id="KW-1003">Cell membrane</keyword>
<keyword evidence="8" id="KW-1185">Reference proteome</keyword>
<feature type="transmembrane region" description="Helical" evidence="6">
    <location>
        <begin position="48"/>
        <end position="74"/>
    </location>
</feature>
<evidence type="ECO:0000256" key="6">
    <source>
        <dbReference type="SAM" id="Phobius"/>
    </source>
</evidence>
<keyword evidence="4 6" id="KW-1133">Transmembrane helix</keyword>
<proteinExistence type="predicted"/>
<evidence type="ECO:0000313" key="7">
    <source>
        <dbReference type="EMBL" id="GAA0763804.1"/>
    </source>
</evidence>
<sequence>MSELAAALGLHSLGLFSLTVLVLNATPGVDMLYTVSRTLTGGARTGVAAALGVSAGCVVHALLAAFGLAALLAVSSLAFATLKWAGAAYLAWVALQMLRSAARPAETQAAQAAEARQRSLPAVFRQGMVTNVLNPKVALFFLAFLPQFIAPDAPHKTLAFLALGALMVTQGTVFLLALVAVSARLRRLGGSPTLSRWLNGLGGALFLGLAARLALVEHRV</sequence>
<dbReference type="PANTHER" id="PTHR30086:SF20">
    <property type="entry name" value="ARGININE EXPORTER PROTEIN ARGO-RELATED"/>
    <property type="match status" value="1"/>
</dbReference>
<evidence type="ECO:0000256" key="4">
    <source>
        <dbReference type="ARBA" id="ARBA00022989"/>
    </source>
</evidence>